<comment type="caution">
    <text evidence="7">The sequence shown here is derived from an EMBL/GenBank/DDBJ whole genome shotgun (WGS) entry which is preliminary data.</text>
</comment>
<dbReference type="Pfam" id="PF05154">
    <property type="entry name" value="TM2"/>
    <property type="match status" value="1"/>
</dbReference>
<evidence type="ECO:0000256" key="4">
    <source>
        <dbReference type="ARBA" id="ARBA00023136"/>
    </source>
</evidence>
<dbReference type="RefSeq" id="WP_100678260.1">
    <property type="nucleotide sequence ID" value="NZ_NIPO01000001.1"/>
</dbReference>
<sequence length="110" mass="12363">MENQQSNYQTRPNNQNPNYLQEANSKKVLAGILGIIFGSLGVHKFVLGYNNEGIILLIATIIGYATACFIIGYFILLATTVIGLVEGIIYLTKTDDDFYNTYMKNKKAWF</sequence>
<dbReference type="AlphaFoldDB" id="A0A2M9R761"/>
<feature type="transmembrane region" description="Helical" evidence="5">
    <location>
        <begin position="28"/>
        <end position="47"/>
    </location>
</feature>
<evidence type="ECO:0000313" key="8">
    <source>
        <dbReference type="Proteomes" id="UP000231960"/>
    </source>
</evidence>
<feature type="transmembrane region" description="Helical" evidence="5">
    <location>
        <begin position="54"/>
        <end position="76"/>
    </location>
</feature>
<gene>
    <name evidence="7" type="ORF">CDL10_09225</name>
</gene>
<dbReference type="Proteomes" id="UP000231960">
    <property type="component" value="Unassembled WGS sequence"/>
</dbReference>
<evidence type="ECO:0000313" key="7">
    <source>
        <dbReference type="EMBL" id="PJR04702.1"/>
    </source>
</evidence>
<evidence type="ECO:0000256" key="1">
    <source>
        <dbReference type="ARBA" id="ARBA00004141"/>
    </source>
</evidence>
<dbReference type="OrthoDB" id="9816361at2"/>
<reference evidence="7 8" key="1">
    <citation type="submission" date="2017-06" db="EMBL/GenBank/DDBJ databases">
        <title>Description of Avrilella dinanensis gen. nov. sp. nov.</title>
        <authorList>
            <person name="Leyer C."/>
            <person name="Sassi M."/>
            <person name="Minet J."/>
            <person name="Kayal S."/>
            <person name="Cattoir V."/>
        </authorList>
    </citation>
    <scope>NUCLEOTIDE SEQUENCE [LARGE SCALE GENOMIC DNA]</scope>
    <source>
        <strain evidence="7 8">UR159</strain>
    </source>
</reference>
<keyword evidence="2 5" id="KW-0812">Transmembrane</keyword>
<organism evidence="7 8">
    <name type="scientific">Avrilella dinanensis</name>
    <dbReference type="NCBI Taxonomy" id="2008672"/>
    <lineage>
        <taxon>Bacteria</taxon>
        <taxon>Pseudomonadati</taxon>
        <taxon>Bacteroidota</taxon>
        <taxon>Flavobacteriia</taxon>
        <taxon>Flavobacteriales</taxon>
        <taxon>Flavobacteriaceae</taxon>
        <taxon>Avrilella</taxon>
    </lineage>
</organism>
<comment type="subcellular location">
    <subcellularLocation>
        <location evidence="1">Membrane</location>
        <topology evidence="1">Multi-pass membrane protein</topology>
    </subcellularLocation>
</comment>
<dbReference type="GO" id="GO:0016020">
    <property type="term" value="C:membrane"/>
    <property type="evidence" value="ECO:0007669"/>
    <property type="project" value="UniProtKB-SubCell"/>
</dbReference>
<feature type="domain" description="TM2" evidence="6">
    <location>
        <begin position="25"/>
        <end position="74"/>
    </location>
</feature>
<dbReference type="EMBL" id="NIPO01000001">
    <property type="protein sequence ID" value="PJR04702.1"/>
    <property type="molecule type" value="Genomic_DNA"/>
</dbReference>
<dbReference type="InterPro" id="IPR007829">
    <property type="entry name" value="TM2"/>
</dbReference>
<keyword evidence="4 5" id="KW-0472">Membrane</keyword>
<keyword evidence="8" id="KW-1185">Reference proteome</keyword>
<protein>
    <recommendedName>
        <fullName evidence="6">TM2 domain-containing protein</fullName>
    </recommendedName>
</protein>
<evidence type="ECO:0000256" key="3">
    <source>
        <dbReference type="ARBA" id="ARBA00022989"/>
    </source>
</evidence>
<keyword evidence="3 5" id="KW-1133">Transmembrane helix</keyword>
<name>A0A2M9R761_9FLAO</name>
<evidence type="ECO:0000259" key="6">
    <source>
        <dbReference type="Pfam" id="PF05154"/>
    </source>
</evidence>
<proteinExistence type="predicted"/>
<accession>A0A2M9R761</accession>
<evidence type="ECO:0000256" key="5">
    <source>
        <dbReference type="SAM" id="Phobius"/>
    </source>
</evidence>
<evidence type="ECO:0000256" key="2">
    <source>
        <dbReference type="ARBA" id="ARBA00022692"/>
    </source>
</evidence>